<dbReference type="GO" id="GO:0008270">
    <property type="term" value="F:zinc ion binding"/>
    <property type="evidence" value="ECO:0007669"/>
    <property type="project" value="UniProtKB-UniRule"/>
</dbReference>
<keyword evidence="8" id="KW-0963">Cytoplasm</keyword>
<evidence type="ECO:0000256" key="1">
    <source>
        <dbReference type="ARBA" id="ARBA00010875"/>
    </source>
</evidence>
<keyword evidence="8" id="KW-0698">rRNA processing</keyword>
<dbReference type="AlphaFoldDB" id="A0A369CGY8"/>
<dbReference type="SUPFAM" id="SSF55486">
    <property type="entry name" value="Metalloproteases ('zincins'), catalytic domain"/>
    <property type="match status" value="1"/>
</dbReference>
<feature type="binding site" evidence="8">
    <location>
        <position position="122"/>
    </location>
    <ligand>
        <name>Zn(2+)</name>
        <dbReference type="ChEBI" id="CHEBI:29105"/>
        <note>catalytic</note>
    </ligand>
</feature>
<comment type="caution">
    <text evidence="9">The sequence shown here is derived from an EMBL/GenBank/DDBJ whole genome shotgun (WGS) entry which is preliminary data.</text>
</comment>
<comment type="subcellular location">
    <subcellularLocation>
        <location evidence="8">Cytoplasm</location>
    </subcellularLocation>
</comment>
<dbReference type="InterPro" id="IPR023091">
    <property type="entry name" value="MetalPrtase_cat_dom_sf_prd"/>
</dbReference>
<feature type="binding site" evidence="8">
    <location>
        <position position="118"/>
    </location>
    <ligand>
        <name>Zn(2+)</name>
        <dbReference type="ChEBI" id="CHEBI:29105"/>
        <note>catalytic</note>
    </ligand>
</feature>
<dbReference type="HAMAP" id="MF_00009">
    <property type="entry name" value="Endoribonucl_YbeY"/>
    <property type="match status" value="1"/>
</dbReference>
<evidence type="ECO:0000313" key="9">
    <source>
        <dbReference type="EMBL" id="RCX33179.1"/>
    </source>
</evidence>
<dbReference type="PANTHER" id="PTHR46986">
    <property type="entry name" value="ENDORIBONUCLEASE YBEY, CHLOROPLASTIC"/>
    <property type="match status" value="1"/>
</dbReference>
<reference evidence="9 10" key="1">
    <citation type="submission" date="2018-07" db="EMBL/GenBank/DDBJ databases">
        <title>Genomic Encyclopedia of Type Strains, Phase IV (KMG-IV): sequencing the most valuable type-strain genomes for metagenomic binning, comparative biology and taxonomic classification.</title>
        <authorList>
            <person name="Goeker M."/>
        </authorList>
    </citation>
    <scope>NUCLEOTIDE SEQUENCE [LARGE SCALE GENOMIC DNA]</scope>
    <source>
        <strain evidence="9 10">DSM 26407</strain>
    </source>
</reference>
<keyword evidence="3 8" id="KW-0540">Nuclease</keyword>
<evidence type="ECO:0000313" key="10">
    <source>
        <dbReference type="Proteomes" id="UP000252707"/>
    </source>
</evidence>
<comment type="function">
    <text evidence="8">Single strand-specific metallo-endoribonuclease involved in late-stage 70S ribosome quality control and in maturation of the 3' terminus of the 16S rRNA.</text>
</comment>
<dbReference type="GO" id="GO:0005737">
    <property type="term" value="C:cytoplasm"/>
    <property type="evidence" value="ECO:0007669"/>
    <property type="project" value="UniProtKB-SubCell"/>
</dbReference>
<keyword evidence="2 8" id="KW-0690">Ribosome biogenesis</keyword>
<dbReference type="Gene3D" id="3.40.390.30">
    <property type="entry name" value="Metalloproteases ('zincins'), catalytic domain"/>
    <property type="match status" value="1"/>
</dbReference>
<evidence type="ECO:0000256" key="2">
    <source>
        <dbReference type="ARBA" id="ARBA00022517"/>
    </source>
</evidence>
<feature type="binding site" evidence="8">
    <location>
        <position position="128"/>
    </location>
    <ligand>
        <name>Zn(2+)</name>
        <dbReference type="ChEBI" id="CHEBI:29105"/>
        <note>catalytic</note>
    </ligand>
</feature>
<comment type="cofactor">
    <cofactor evidence="8">
        <name>Zn(2+)</name>
        <dbReference type="ChEBI" id="CHEBI:29105"/>
    </cofactor>
    <text evidence="8">Binds 1 zinc ion.</text>
</comment>
<dbReference type="GO" id="GO:0004521">
    <property type="term" value="F:RNA endonuclease activity"/>
    <property type="evidence" value="ECO:0007669"/>
    <property type="project" value="UniProtKB-UniRule"/>
</dbReference>
<gene>
    <name evidence="8" type="primary">ybeY</name>
    <name evidence="9" type="ORF">DFQ59_101478</name>
</gene>
<dbReference type="NCBIfam" id="TIGR00043">
    <property type="entry name" value="rRNA maturation RNase YbeY"/>
    <property type="match status" value="1"/>
</dbReference>
<dbReference type="Pfam" id="PF02130">
    <property type="entry name" value="YbeY"/>
    <property type="match status" value="1"/>
</dbReference>
<evidence type="ECO:0000256" key="4">
    <source>
        <dbReference type="ARBA" id="ARBA00022723"/>
    </source>
</evidence>
<dbReference type="PROSITE" id="PS01306">
    <property type="entry name" value="UPF0054"/>
    <property type="match status" value="1"/>
</dbReference>
<evidence type="ECO:0000256" key="3">
    <source>
        <dbReference type="ARBA" id="ARBA00022722"/>
    </source>
</evidence>
<dbReference type="PANTHER" id="PTHR46986:SF1">
    <property type="entry name" value="ENDORIBONUCLEASE YBEY, CHLOROPLASTIC"/>
    <property type="match status" value="1"/>
</dbReference>
<organism evidence="9 10">
    <name type="scientific">Thioalbus denitrificans</name>
    <dbReference type="NCBI Taxonomy" id="547122"/>
    <lineage>
        <taxon>Bacteria</taxon>
        <taxon>Pseudomonadati</taxon>
        <taxon>Pseudomonadota</taxon>
        <taxon>Gammaproteobacteria</taxon>
        <taxon>Chromatiales</taxon>
        <taxon>Ectothiorhodospiraceae</taxon>
        <taxon>Thioalbus</taxon>
    </lineage>
</organism>
<dbReference type="OrthoDB" id="9807740at2"/>
<keyword evidence="5 8" id="KW-0255">Endonuclease</keyword>
<dbReference type="InterPro" id="IPR002036">
    <property type="entry name" value="YbeY"/>
</dbReference>
<dbReference type="RefSeq" id="WP_114278050.1">
    <property type="nucleotide sequence ID" value="NZ_QPJY01000001.1"/>
</dbReference>
<dbReference type="GO" id="GO:0006364">
    <property type="term" value="P:rRNA processing"/>
    <property type="evidence" value="ECO:0007669"/>
    <property type="project" value="UniProtKB-UniRule"/>
</dbReference>
<dbReference type="Proteomes" id="UP000252707">
    <property type="component" value="Unassembled WGS sequence"/>
</dbReference>
<keyword evidence="7 8" id="KW-0862">Zinc</keyword>
<protein>
    <recommendedName>
        <fullName evidence="8">Endoribonuclease YbeY</fullName>
        <ecNumber evidence="8">3.1.-.-</ecNumber>
    </recommendedName>
</protein>
<evidence type="ECO:0000256" key="8">
    <source>
        <dbReference type="HAMAP-Rule" id="MF_00009"/>
    </source>
</evidence>
<dbReference type="InterPro" id="IPR020549">
    <property type="entry name" value="YbeY_CS"/>
</dbReference>
<dbReference type="EMBL" id="QPJY01000001">
    <property type="protein sequence ID" value="RCX33179.1"/>
    <property type="molecule type" value="Genomic_DNA"/>
</dbReference>
<comment type="similarity">
    <text evidence="1 8">Belongs to the endoribonuclease YbeY family.</text>
</comment>
<keyword evidence="4 8" id="KW-0479">Metal-binding</keyword>
<evidence type="ECO:0000256" key="7">
    <source>
        <dbReference type="ARBA" id="ARBA00022833"/>
    </source>
</evidence>
<dbReference type="GO" id="GO:0004222">
    <property type="term" value="F:metalloendopeptidase activity"/>
    <property type="evidence" value="ECO:0007669"/>
    <property type="project" value="InterPro"/>
</dbReference>
<keyword evidence="10" id="KW-1185">Reference proteome</keyword>
<proteinExistence type="inferred from homology"/>
<sequence>MSDARPAIELDLQVACAAADLPAREAFEAWAAAALAGEDRDAAELTIRIVDAAESAELNRRYRHRSGPTNVLSFPFEAPPGIDLPLLGDLVVCAPVVAREAAAQGKPAAAHWAHMVVHGILHLLGYDHLEEEEAAGMEALETAILARIGYPDPYRETAGE</sequence>
<dbReference type="EC" id="3.1.-.-" evidence="8"/>
<accession>A0A369CGY8</accession>
<name>A0A369CGY8_9GAMM</name>
<evidence type="ECO:0000256" key="5">
    <source>
        <dbReference type="ARBA" id="ARBA00022759"/>
    </source>
</evidence>
<evidence type="ECO:0000256" key="6">
    <source>
        <dbReference type="ARBA" id="ARBA00022801"/>
    </source>
</evidence>
<keyword evidence="6 8" id="KW-0378">Hydrolase</keyword>